<reference evidence="1 2" key="1">
    <citation type="submission" date="2018-03" db="EMBL/GenBank/DDBJ databases">
        <title>Phenotypic and genomic properties of Cyclonatronum proteinivorum gen. nov., sp. nov., a haloalkaliphilic bacteroidete from soda lakes possessing Na+-translocating rhodopsin.</title>
        <authorList>
            <person name="Toshchakov S.V."/>
            <person name="Korzhenkov A."/>
            <person name="Samarov N.I."/>
            <person name="Kublanov I.V."/>
            <person name="Muntyan M.S."/>
            <person name="Sorokin D.Y."/>
        </authorList>
    </citation>
    <scope>NUCLEOTIDE SEQUENCE [LARGE SCALE GENOMIC DNA]</scope>
    <source>
        <strain evidence="1 2">Omega</strain>
    </source>
</reference>
<accession>A0A345UHH2</accession>
<evidence type="ECO:0000313" key="1">
    <source>
        <dbReference type="EMBL" id="AXI99923.1"/>
    </source>
</evidence>
<sequence length="155" mass="18121">MYRRFLHTAAPKVRNNTLSLKRTPVLFRPLFFWVKLREHQCLRGRLRAPKPKMGPLLFFFIRADGSPDPHQPSGTCRCTPCSAAPKVRNNTLSLKPASVLFRPLFFWVKLREHQCLRDRLRAPKPKMGPLLFFFIRADGSPDPHQPFHTCRCTLW</sequence>
<name>A0A345UHH2_9BACT</name>
<dbReference type="EMBL" id="CP027806">
    <property type="protein sequence ID" value="AXI99923.1"/>
    <property type="molecule type" value="Genomic_DNA"/>
</dbReference>
<organism evidence="1 2">
    <name type="scientific">Cyclonatronum proteinivorum</name>
    <dbReference type="NCBI Taxonomy" id="1457365"/>
    <lineage>
        <taxon>Bacteria</taxon>
        <taxon>Pseudomonadati</taxon>
        <taxon>Balneolota</taxon>
        <taxon>Balneolia</taxon>
        <taxon>Balneolales</taxon>
        <taxon>Cyclonatronaceae</taxon>
        <taxon>Cyclonatronum</taxon>
    </lineage>
</organism>
<dbReference type="AlphaFoldDB" id="A0A345UHH2"/>
<dbReference type="Proteomes" id="UP000254808">
    <property type="component" value="Chromosome"/>
</dbReference>
<protein>
    <submittedName>
        <fullName evidence="1">Uncharacterized protein</fullName>
    </submittedName>
</protein>
<proteinExistence type="predicted"/>
<gene>
    <name evidence="1" type="ORF">CYPRO_0639</name>
</gene>
<keyword evidence="2" id="KW-1185">Reference proteome</keyword>
<dbReference type="KEGG" id="cprv:CYPRO_0639"/>
<evidence type="ECO:0000313" key="2">
    <source>
        <dbReference type="Proteomes" id="UP000254808"/>
    </source>
</evidence>